<keyword evidence="1" id="KW-0732">Signal</keyword>
<dbReference type="EMBL" id="CP036272">
    <property type="protein sequence ID" value="QDT59575.1"/>
    <property type="molecule type" value="Genomic_DNA"/>
</dbReference>
<dbReference type="InterPro" id="IPR050955">
    <property type="entry name" value="Plant_Biomass_Hydrol_Est"/>
</dbReference>
<dbReference type="Gene3D" id="3.40.50.1820">
    <property type="entry name" value="alpha/beta hydrolase"/>
    <property type="match status" value="1"/>
</dbReference>
<dbReference type="Pfam" id="PF00326">
    <property type="entry name" value="Peptidase_S9"/>
    <property type="match status" value="1"/>
</dbReference>
<evidence type="ECO:0000259" key="2">
    <source>
        <dbReference type="Pfam" id="PF00326"/>
    </source>
</evidence>
<proteinExistence type="predicted"/>
<keyword evidence="4" id="KW-1185">Reference proteome</keyword>
<accession>A0A517STW7</accession>
<dbReference type="InterPro" id="IPR029058">
    <property type="entry name" value="AB_hydrolase_fold"/>
</dbReference>
<evidence type="ECO:0000313" key="3">
    <source>
        <dbReference type="EMBL" id="QDT59575.1"/>
    </source>
</evidence>
<gene>
    <name evidence="3" type="ORF">SV7mr_20840</name>
</gene>
<protein>
    <submittedName>
        <fullName evidence="3">Prolyl oligopeptidase family protein</fullName>
    </submittedName>
</protein>
<dbReference type="GO" id="GO:0006508">
    <property type="term" value="P:proteolysis"/>
    <property type="evidence" value="ECO:0007669"/>
    <property type="project" value="InterPro"/>
</dbReference>
<dbReference type="AlphaFoldDB" id="A0A517STW7"/>
<dbReference type="SUPFAM" id="SSF53474">
    <property type="entry name" value="alpha/beta-Hydrolases"/>
    <property type="match status" value="1"/>
</dbReference>
<reference evidence="3 4" key="1">
    <citation type="submission" date="2019-02" db="EMBL/GenBank/DDBJ databases">
        <title>Deep-cultivation of Planctomycetes and their phenomic and genomic characterization uncovers novel biology.</title>
        <authorList>
            <person name="Wiegand S."/>
            <person name="Jogler M."/>
            <person name="Boedeker C."/>
            <person name="Pinto D."/>
            <person name="Vollmers J."/>
            <person name="Rivas-Marin E."/>
            <person name="Kohn T."/>
            <person name="Peeters S.H."/>
            <person name="Heuer A."/>
            <person name="Rast P."/>
            <person name="Oberbeckmann S."/>
            <person name="Bunk B."/>
            <person name="Jeske O."/>
            <person name="Meyerdierks A."/>
            <person name="Storesund J.E."/>
            <person name="Kallscheuer N."/>
            <person name="Luecker S."/>
            <person name="Lage O.M."/>
            <person name="Pohl T."/>
            <person name="Merkel B.J."/>
            <person name="Hornburger P."/>
            <person name="Mueller R.-W."/>
            <person name="Bruemmer F."/>
            <person name="Labrenz M."/>
            <person name="Spormann A.M."/>
            <person name="Op den Camp H."/>
            <person name="Overmann J."/>
            <person name="Amann R."/>
            <person name="Jetten M.S.M."/>
            <person name="Mascher T."/>
            <person name="Medema M.H."/>
            <person name="Devos D.P."/>
            <person name="Kaster A.-K."/>
            <person name="Ovreas L."/>
            <person name="Rohde M."/>
            <person name="Galperin M.Y."/>
            <person name="Jogler C."/>
        </authorList>
    </citation>
    <scope>NUCLEOTIDE SEQUENCE [LARGE SCALE GENOMIC DNA]</scope>
    <source>
        <strain evidence="3 4">SV_7m_r</strain>
    </source>
</reference>
<organism evidence="3 4">
    <name type="scientific">Stieleria bergensis</name>
    <dbReference type="NCBI Taxonomy" id="2528025"/>
    <lineage>
        <taxon>Bacteria</taxon>
        <taxon>Pseudomonadati</taxon>
        <taxon>Planctomycetota</taxon>
        <taxon>Planctomycetia</taxon>
        <taxon>Pirellulales</taxon>
        <taxon>Pirellulaceae</taxon>
        <taxon>Stieleria</taxon>
    </lineage>
</organism>
<feature type="domain" description="Peptidase S9 prolyl oligopeptidase catalytic" evidence="2">
    <location>
        <begin position="258"/>
        <end position="408"/>
    </location>
</feature>
<dbReference type="InterPro" id="IPR001375">
    <property type="entry name" value="Peptidase_S9_cat"/>
</dbReference>
<dbReference type="PANTHER" id="PTHR43037:SF1">
    <property type="entry name" value="BLL1128 PROTEIN"/>
    <property type="match status" value="1"/>
</dbReference>
<dbReference type="PANTHER" id="PTHR43037">
    <property type="entry name" value="UNNAMED PRODUCT-RELATED"/>
    <property type="match status" value="1"/>
</dbReference>
<name>A0A517STW7_9BACT</name>
<sequence>MTIVSRRPFAAFCLLPWRLCLGLLVSWTILTAPVVADGPADNQTESVRPIPPPGIEIESSELQSLTDACQQLRDRWTDVLAQAAKAAKQGNKWQQQQSQQRLADLRSLECEILVFPRAVEMAIELNQFYREQDAQSARELLTLAQQRIDRAVDEASWQTVVGLSTETGPQQLLVGGFRSELDGSYQPYAVVIPAGYAAHDARPRRLDLWFHGRGEKLSELAFLTNGQRSAGQYTPADTLVLHPYGRYSNAFKFAGEIDVMEALEYVSSRLPVDDSRISARGFSMGGAACWQIATHYSDRFFAANPGAGFSETPLFLKSFQGEDLSGTPDYQVKLWRWYDNPFWARNLINCPTVAYSGEIDRQKQAADVMQSVLADEGIALRHVIGPQTGHKIHADSKVEIEARMAALAANAAAQVPLRVELTTQMLRYHRMHWLDVQGLDQHWETASVVGQLNWDQAQPRIAVRTGNVNHLNLRFEAGQWLGNYPSQPIIEIDGDQVAGPTVHSDRSYEIQLVKSSRGWAIAEASDAIRKRPGLQGPIDDAFMSSFVFVLPDEADTSSAVGKWVQHEAEHAQVHWRKHYRGDVRAIKASELTPQHVADHHLILFGTPETNTVIKDVIGKLPVRWDADGVQVGKQAFAGADNALVLISPNPANPERYVVFNSGFTFREYDYLNNARQTPKLPDWAVIDTTQPITSRGPSGVLKADFFDEAWQPRSFIPSLPRQ</sequence>
<evidence type="ECO:0000313" key="4">
    <source>
        <dbReference type="Proteomes" id="UP000315003"/>
    </source>
</evidence>
<dbReference type="Proteomes" id="UP000315003">
    <property type="component" value="Chromosome"/>
</dbReference>
<dbReference type="GO" id="GO:0008236">
    <property type="term" value="F:serine-type peptidase activity"/>
    <property type="evidence" value="ECO:0007669"/>
    <property type="project" value="InterPro"/>
</dbReference>
<evidence type="ECO:0000256" key="1">
    <source>
        <dbReference type="ARBA" id="ARBA00022729"/>
    </source>
</evidence>